<name>A0A1G2HMG1_9BACT</name>
<evidence type="ECO:0000259" key="13">
    <source>
        <dbReference type="Pfam" id="PF26299"/>
    </source>
</evidence>
<evidence type="ECO:0000256" key="4">
    <source>
        <dbReference type="ARBA" id="ARBA00022598"/>
    </source>
</evidence>
<dbReference type="GO" id="GO:0005524">
    <property type="term" value="F:ATP binding"/>
    <property type="evidence" value="ECO:0007669"/>
    <property type="project" value="UniProtKB-UniRule"/>
</dbReference>
<proteinExistence type="inferred from homology"/>
<dbReference type="EMBL" id="MHOO01000012">
    <property type="protein sequence ID" value="OGZ63625.1"/>
    <property type="molecule type" value="Genomic_DNA"/>
</dbReference>
<gene>
    <name evidence="7" type="primary">murD</name>
    <name evidence="14" type="ORF">A2730_03690</name>
</gene>
<dbReference type="PANTHER" id="PTHR43692:SF1">
    <property type="entry name" value="UDP-N-ACETYLMURAMOYLALANINE--D-GLUTAMATE LIGASE"/>
    <property type="match status" value="1"/>
</dbReference>
<keyword evidence="7 8" id="KW-0573">Peptidoglycan synthesis</keyword>
<keyword evidence="7 8" id="KW-0133">Cell shape</keyword>
<evidence type="ECO:0000256" key="8">
    <source>
        <dbReference type="RuleBase" id="RU003664"/>
    </source>
</evidence>
<comment type="catalytic activity">
    <reaction evidence="7 8">
        <text>UDP-N-acetyl-alpha-D-muramoyl-L-alanine + D-glutamate + ATP = UDP-N-acetyl-alpha-D-muramoyl-L-alanyl-D-glutamate + ADP + phosphate + H(+)</text>
        <dbReference type="Rhea" id="RHEA:16429"/>
        <dbReference type="ChEBI" id="CHEBI:15378"/>
        <dbReference type="ChEBI" id="CHEBI:29986"/>
        <dbReference type="ChEBI" id="CHEBI:30616"/>
        <dbReference type="ChEBI" id="CHEBI:43474"/>
        <dbReference type="ChEBI" id="CHEBI:83898"/>
        <dbReference type="ChEBI" id="CHEBI:83900"/>
        <dbReference type="ChEBI" id="CHEBI:456216"/>
        <dbReference type="EC" id="6.3.2.9"/>
    </reaction>
</comment>
<keyword evidence="6 7" id="KW-0067">ATP-binding</keyword>
<dbReference type="Pfam" id="PF26298">
    <property type="entry name" value="MurL_epimerase_C"/>
    <property type="match status" value="1"/>
</dbReference>
<dbReference type="InterPro" id="IPR058740">
    <property type="entry name" value="MurL_N"/>
</dbReference>
<dbReference type="GO" id="GO:0008764">
    <property type="term" value="F:UDP-N-acetylmuramoylalanine-D-glutamate ligase activity"/>
    <property type="evidence" value="ECO:0007669"/>
    <property type="project" value="UniProtKB-UniRule"/>
</dbReference>
<evidence type="ECO:0000259" key="12">
    <source>
        <dbReference type="Pfam" id="PF26298"/>
    </source>
</evidence>
<dbReference type="SUPFAM" id="SSF53244">
    <property type="entry name" value="MurD-like peptide ligases, peptide-binding domain"/>
    <property type="match status" value="1"/>
</dbReference>
<protein>
    <recommendedName>
        <fullName evidence="7 8">UDP-N-acetylmuramoylalanine--D-glutamate ligase</fullName>
        <ecNumber evidence="7 8">6.3.2.9</ecNumber>
    </recommendedName>
    <alternativeName>
        <fullName evidence="7">D-glutamic acid-adding enzyme</fullName>
    </alternativeName>
    <alternativeName>
        <fullName evidence="7">UDP-N-acetylmuramoyl-L-alanyl-D-glutamate synthetase</fullName>
    </alternativeName>
</protein>
<dbReference type="InterPro" id="IPR036565">
    <property type="entry name" value="Mur-like_cat_sf"/>
</dbReference>
<dbReference type="GO" id="GO:0071555">
    <property type="term" value="P:cell wall organization"/>
    <property type="evidence" value="ECO:0007669"/>
    <property type="project" value="UniProtKB-KW"/>
</dbReference>
<dbReference type="AlphaFoldDB" id="A0A1G2HMG1"/>
<dbReference type="UniPathway" id="UPA00219"/>
<feature type="transmembrane region" description="Helical" evidence="9">
    <location>
        <begin position="144"/>
        <end position="164"/>
    </location>
</feature>
<evidence type="ECO:0000256" key="5">
    <source>
        <dbReference type="ARBA" id="ARBA00022741"/>
    </source>
</evidence>
<dbReference type="InterPro" id="IPR004101">
    <property type="entry name" value="Mur_ligase_C"/>
</dbReference>
<feature type="binding site" evidence="7">
    <location>
        <begin position="342"/>
        <end position="348"/>
    </location>
    <ligand>
        <name>ATP</name>
        <dbReference type="ChEBI" id="CHEBI:30616"/>
    </ligand>
</feature>
<evidence type="ECO:0000256" key="7">
    <source>
        <dbReference type="HAMAP-Rule" id="MF_00639"/>
    </source>
</evidence>
<keyword evidence="4 7" id="KW-0436">Ligase</keyword>
<evidence type="ECO:0000259" key="10">
    <source>
        <dbReference type="Pfam" id="PF02875"/>
    </source>
</evidence>
<dbReference type="SUPFAM" id="SSF53623">
    <property type="entry name" value="MurD-like peptide ligases, catalytic domain"/>
    <property type="match status" value="1"/>
</dbReference>
<keyword evidence="7 8" id="KW-0132">Cell division</keyword>
<dbReference type="HAMAP" id="MF_00639">
    <property type="entry name" value="MurD"/>
    <property type="match status" value="1"/>
</dbReference>
<evidence type="ECO:0000256" key="2">
    <source>
        <dbReference type="ARBA" id="ARBA00004752"/>
    </source>
</evidence>
<keyword evidence="7 8" id="KW-0961">Cell wall biogenesis/degradation</keyword>
<feature type="domain" description="Mur ligase central" evidence="11">
    <location>
        <begin position="340"/>
        <end position="476"/>
    </location>
</feature>
<dbReference type="Gene3D" id="3.40.1190.10">
    <property type="entry name" value="Mur-like, catalytic domain"/>
    <property type="match status" value="1"/>
</dbReference>
<reference evidence="14 15" key="1">
    <citation type="journal article" date="2016" name="Nat. Commun.">
        <title>Thousands of microbial genomes shed light on interconnected biogeochemical processes in an aquifer system.</title>
        <authorList>
            <person name="Anantharaman K."/>
            <person name="Brown C.T."/>
            <person name="Hug L.A."/>
            <person name="Sharon I."/>
            <person name="Castelle C.J."/>
            <person name="Probst A.J."/>
            <person name="Thomas B.C."/>
            <person name="Singh A."/>
            <person name="Wilkins M.J."/>
            <person name="Karaoz U."/>
            <person name="Brodie E.L."/>
            <person name="Williams K.H."/>
            <person name="Hubbard S.S."/>
            <person name="Banfield J.F."/>
        </authorList>
    </citation>
    <scope>NUCLEOTIDE SEQUENCE [LARGE SCALE GENOMIC DNA]</scope>
</reference>
<dbReference type="STRING" id="1802202.A2730_03690"/>
<dbReference type="GO" id="GO:0008360">
    <property type="term" value="P:regulation of cell shape"/>
    <property type="evidence" value="ECO:0007669"/>
    <property type="project" value="UniProtKB-KW"/>
</dbReference>
<dbReference type="GO" id="GO:0005737">
    <property type="term" value="C:cytoplasm"/>
    <property type="evidence" value="ECO:0007669"/>
    <property type="project" value="UniProtKB-SubCell"/>
</dbReference>
<keyword evidence="5 7" id="KW-0547">Nucleotide-binding</keyword>
<dbReference type="Gene3D" id="3.90.190.20">
    <property type="entry name" value="Mur ligase, C-terminal domain"/>
    <property type="match status" value="1"/>
</dbReference>
<sequence length="655" mass="74678">MDNVIKAMGIKEQKIQRFLDDQAYVPHQYNGHIPISAIYAFFGVLTAVLYNYSYVIVGNEYSSNFGNTTYKGHTINHQWSKSFEFEKIFQEYVAEFISPDVFYFSLLRPFYEIRIVKMFSEYRKYFPVFSSCNKNFAFNKKSKTLWCLNCPKCIFAFILLSAFLPKKDLMGIFKKNLYQDAALLPLFKDVLGFGAMKPFDCVGTFQEAQAALYLAKKKYGQDFIMRRLGHRAKYYPEVFKAQKGSLVPEIFKFLGMEKVLLLGYGKEGKVTQQYLKKYYPKLKIGIADEKQGKQYLKKQKDFDIAVKTPGINKQLVTIPHTTATNIFFSKVLGKNTIIGVTGSKGKSTTASLIFAILKEAGKNVRLVGNIGHPMLAELMHPIKKDALFVVELSSYQLDDVAFSPDIAVVTNLFPEHMDYHGGLENYYDAKKNIIRFQNKNNSFVYHPKNKEIKKWLKGYHRKAVPMVKDVGIKDNDIPLIGAHNKDNIRLAVTVARLCKVSDPIIKKAVINFKGLPHRLERVGEYGGITFYDDAISTTPESSIMAIKALKNVDTILLGGQDRGYDFSALEKTIKKYNIKNAVLFPESGNRMLKKAKGMNTLKTSSMEKAVKFAYKHTKPGRICLLSCASPSYSLWKNFEEKGDEFKKLVKKFSSR</sequence>
<evidence type="ECO:0000256" key="1">
    <source>
        <dbReference type="ARBA" id="ARBA00004496"/>
    </source>
</evidence>
<comment type="subcellular location">
    <subcellularLocation>
        <location evidence="1 7 8">Cytoplasm</location>
    </subcellularLocation>
</comment>
<comment type="similarity">
    <text evidence="7">Belongs to the MurCDEF family.</text>
</comment>
<dbReference type="PANTHER" id="PTHR43692">
    <property type="entry name" value="UDP-N-ACETYLMURAMOYLALANINE--D-GLUTAMATE LIGASE"/>
    <property type="match status" value="1"/>
</dbReference>
<dbReference type="Pfam" id="PF02875">
    <property type="entry name" value="Mur_ligase_C"/>
    <property type="match status" value="1"/>
</dbReference>
<feature type="transmembrane region" description="Helical" evidence="9">
    <location>
        <begin position="33"/>
        <end position="52"/>
    </location>
</feature>
<keyword evidence="9" id="KW-0472">Membrane</keyword>
<dbReference type="Pfam" id="PF08245">
    <property type="entry name" value="Mur_ligase_M"/>
    <property type="match status" value="1"/>
</dbReference>
<keyword evidence="7 8" id="KW-0131">Cell cycle</keyword>
<feature type="domain" description="Mur ligase C-terminal" evidence="10">
    <location>
        <begin position="517"/>
        <end position="626"/>
    </location>
</feature>
<evidence type="ECO:0000259" key="11">
    <source>
        <dbReference type="Pfam" id="PF08245"/>
    </source>
</evidence>
<evidence type="ECO:0000256" key="3">
    <source>
        <dbReference type="ARBA" id="ARBA00022490"/>
    </source>
</evidence>
<dbReference type="Proteomes" id="UP000176855">
    <property type="component" value="Unassembled WGS sequence"/>
</dbReference>
<dbReference type="NCBIfam" id="TIGR01087">
    <property type="entry name" value="murD"/>
    <property type="match status" value="1"/>
</dbReference>
<dbReference type="InterPro" id="IPR036615">
    <property type="entry name" value="Mur_ligase_C_dom_sf"/>
</dbReference>
<feature type="domain" description="MurL C-terminal" evidence="12">
    <location>
        <begin position="128"/>
        <end position="218"/>
    </location>
</feature>
<comment type="pathway">
    <text evidence="2 7 8">Cell wall biogenesis; peptidoglycan biosynthesis.</text>
</comment>
<keyword evidence="9" id="KW-1133">Transmembrane helix</keyword>
<dbReference type="InterPro" id="IPR013221">
    <property type="entry name" value="Mur_ligase_cen"/>
</dbReference>
<comment type="caution">
    <text evidence="14">The sequence shown here is derived from an EMBL/GenBank/DDBJ whole genome shotgun (WGS) entry which is preliminary data.</text>
</comment>
<organism evidence="14 15">
    <name type="scientific">Candidatus Staskawiczbacteria bacterium RIFCSPHIGHO2_01_FULL_39_25</name>
    <dbReference type="NCBI Taxonomy" id="1802202"/>
    <lineage>
        <taxon>Bacteria</taxon>
        <taxon>Candidatus Staskawicziibacteriota</taxon>
    </lineage>
</organism>
<evidence type="ECO:0000256" key="6">
    <source>
        <dbReference type="ARBA" id="ARBA00022840"/>
    </source>
</evidence>
<keyword evidence="9" id="KW-0812">Transmembrane</keyword>
<dbReference type="Pfam" id="PF26299">
    <property type="entry name" value="MurL_N"/>
    <property type="match status" value="1"/>
</dbReference>
<feature type="domain" description="MurL N-terminal" evidence="13">
    <location>
        <begin position="3"/>
        <end position="106"/>
    </location>
</feature>
<comment type="function">
    <text evidence="7 8">Cell wall formation. Catalyzes the addition of glutamate to the nucleotide precursor UDP-N-acetylmuramoyl-L-alanine (UMA).</text>
</comment>
<dbReference type="GO" id="GO:0009252">
    <property type="term" value="P:peptidoglycan biosynthetic process"/>
    <property type="evidence" value="ECO:0007669"/>
    <property type="project" value="UniProtKB-UniRule"/>
</dbReference>
<evidence type="ECO:0000256" key="9">
    <source>
        <dbReference type="SAM" id="Phobius"/>
    </source>
</evidence>
<accession>A0A1G2HMG1</accession>
<dbReference type="InterPro" id="IPR005762">
    <property type="entry name" value="MurD"/>
</dbReference>
<evidence type="ECO:0000313" key="14">
    <source>
        <dbReference type="EMBL" id="OGZ63625.1"/>
    </source>
</evidence>
<dbReference type="InterPro" id="IPR058741">
    <property type="entry name" value="MurL_C"/>
</dbReference>
<keyword evidence="3 7" id="KW-0963">Cytoplasm</keyword>
<dbReference type="GO" id="GO:0051301">
    <property type="term" value="P:cell division"/>
    <property type="evidence" value="ECO:0007669"/>
    <property type="project" value="UniProtKB-KW"/>
</dbReference>
<evidence type="ECO:0000313" key="15">
    <source>
        <dbReference type="Proteomes" id="UP000176855"/>
    </source>
</evidence>
<dbReference type="EC" id="6.3.2.9" evidence="7 8"/>